<dbReference type="PANTHER" id="PTHR30399:SF1">
    <property type="entry name" value="UTP PYROPHOSPHATASE"/>
    <property type="match status" value="1"/>
</dbReference>
<dbReference type="CDD" id="cd07344">
    <property type="entry name" value="M48_yhfN_like"/>
    <property type="match status" value="1"/>
</dbReference>
<evidence type="ECO:0000259" key="1">
    <source>
        <dbReference type="Pfam" id="PF01863"/>
    </source>
</evidence>
<feature type="domain" description="YgjP-like metallopeptidase" evidence="1">
    <location>
        <begin position="28"/>
        <end position="233"/>
    </location>
</feature>
<dbReference type="STRING" id="335284.Pcryo_0947"/>
<dbReference type="AlphaFoldDB" id="Q1QC75"/>
<dbReference type="EMBL" id="CP000323">
    <property type="protein sequence ID" value="ABE74728.1"/>
    <property type="molecule type" value="Genomic_DNA"/>
</dbReference>
<name>Q1QC75_PSYCK</name>
<sequence>MIVKSALIKIGELDIHLTRKDIKNLHISVMPPDGQVRVSAPDAMTETAIRMAVIHRIPWIRRQQAAFAKQERQSAREMVNGETHYLWGRRYRLEVIESDTLKSQTVKLKSGKLILTVNIDASDEVKLKLLNEYYRNRLKVRAPDLINKWSKQTGVAINSWQIQKMKTKWGSCNIEGGNIQLNLDLAKKPLPCLEYIILHELLHFKERQHNDKFKALLDTHMPDWRSRRDLLNQMPLNQESWKHQE</sequence>
<dbReference type="Proteomes" id="UP000002425">
    <property type="component" value="Chromosome"/>
</dbReference>
<dbReference type="eggNOG" id="COG1451">
    <property type="taxonomic scope" value="Bacteria"/>
</dbReference>
<gene>
    <name evidence="2" type="ordered locus">Pcryo_0947</name>
</gene>
<proteinExistence type="predicted"/>
<dbReference type="PANTHER" id="PTHR30399">
    <property type="entry name" value="UNCHARACTERIZED PROTEIN YGJP"/>
    <property type="match status" value="1"/>
</dbReference>
<protein>
    <recommendedName>
        <fullName evidence="1">YgjP-like metallopeptidase domain-containing protein</fullName>
    </recommendedName>
</protein>
<evidence type="ECO:0000313" key="2">
    <source>
        <dbReference type="EMBL" id="ABE74728.1"/>
    </source>
</evidence>
<dbReference type="RefSeq" id="WP_011513289.1">
    <property type="nucleotide sequence ID" value="NC_007969.1"/>
</dbReference>
<keyword evidence="3" id="KW-1185">Reference proteome</keyword>
<accession>Q1QC75</accession>
<organism evidence="2 3">
    <name type="scientific">Psychrobacter cryohalolentis (strain ATCC BAA-1226 / DSM 17306 / VKM B-2378 / K5)</name>
    <dbReference type="NCBI Taxonomy" id="335284"/>
    <lineage>
        <taxon>Bacteria</taxon>
        <taxon>Pseudomonadati</taxon>
        <taxon>Pseudomonadota</taxon>
        <taxon>Gammaproteobacteria</taxon>
        <taxon>Moraxellales</taxon>
        <taxon>Moraxellaceae</taxon>
        <taxon>Psychrobacter</taxon>
    </lineage>
</organism>
<dbReference type="InterPro" id="IPR002725">
    <property type="entry name" value="YgjP-like_metallopeptidase"/>
</dbReference>
<reference evidence="2" key="1">
    <citation type="submission" date="2006-03" db="EMBL/GenBank/DDBJ databases">
        <title>Complete sequence of chromosome of Psychrobacter cryohalolentis K5.</title>
        <authorList>
            <consortium name="US DOE Joint Genome Institute"/>
            <person name="Copeland A."/>
            <person name="Lucas S."/>
            <person name="Lapidus A."/>
            <person name="Barry K."/>
            <person name="Detter J.C."/>
            <person name="Glavina del Rio T."/>
            <person name="Hammon N."/>
            <person name="Israni S."/>
            <person name="Dalin E."/>
            <person name="Tice H."/>
            <person name="Pitluck S."/>
            <person name="Brettin T."/>
            <person name="Bruce D."/>
            <person name="Han C."/>
            <person name="Tapia R."/>
            <person name="Sims D.R."/>
            <person name="Gilna P."/>
            <person name="Schmutz J."/>
            <person name="Larimer F."/>
            <person name="Land M."/>
            <person name="Hauser L."/>
            <person name="Kyrpides N."/>
            <person name="Kim E."/>
            <person name="Richardson P."/>
        </authorList>
    </citation>
    <scope>NUCLEOTIDE SEQUENCE</scope>
    <source>
        <strain evidence="2">K5</strain>
    </source>
</reference>
<dbReference type="HOGENOM" id="CLU_065947_1_0_6"/>
<dbReference type="Pfam" id="PF01863">
    <property type="entry name" value="YgjP-like"/>
    <property type="match status" value="1"/>
</dbReference>
<evidence type="ECO:0000313" key="3">
    <source>
        <dbReference type="Proteomes" id="UP000002425"/>
    </source>
</evidence>
<dbReference type="KEGG" id="pcr:Pcryo_0947"/>
<dbReference type="InterPro" id="IPR053136">
    <property type="entry name" value="UTP_pyrophosphatase-like"/>
</dbReference>
<dbReference type="Gene3D" id="3.30.2010.10">
    <property type="entry name" value="Metalloproteases ('zincins'), catalytic domain"/>
    <property type="match status" value="1"/>
</dbReference>